<feature type="compositionally biased region" description="Acidic residues" evidence="3">
    <location>
        <begin position="946"/>
        <end position="960"/>
    </location>
</feature>
<dbReference type="EMBL" id="CAJPEV010000918">
    <property type="protein sequence ID" value="CAG0889503.1"/>
    <property type="molecule type" value="Genomic_DNA"/>
</dbReference>
<dbReference type="PANTHER" id="PTHR48103">
    <property type="entry name" value="MIDASIN-RELATED"/>
    <property type="match status" value="1"/>
</dbReference>
<reference evidence="4" key="1">
    <citation type="submission" date="2020-11" db="EMBL/GenBank/DDBJ databases">
        <authorList>
            <person name="Tran Van P."/>
        </authorList>
    </citation>
    <scope>NUCLEOTIDE SEQUENCE</scope>
</reference>
<dbReference type="AlphaFoldDB" id="A0A7R9A493"/>
<sequence>MKGKSQGVQKSEEEQVEEEMRTMFPSYEAEFSLEASEDEKTDRDEEDYVEEALLWKLQEGDLWEISQLHKSFVHSIEPIALPVLKDHLIEIHALRYTAAHGLFLPLANSIPASLDSRLWTHLIACQHLHAQIQGNTSESEDGKLNQSQKNKPFDLYHNPDTWRARKCLDVLRGLRNRIHELLDDWPDHPTLQQILMVVERILSFSIVSPLMRFLVGLEMVLGKCQEWEMNAHRKVSLFLHLETITALVIEWRKLELHSWSRLLDTVTFEMEEEAGKWWFHLYGSLKQDHSVESLFELDETLRKFIEDSPIGQVEARLGFLHAFATELTQSDGSVGRHLWNLYDFYAQFLPLVREKILIMRRPIEKELKDFVKISRWNDLNYWAVKEAVDKSHRTLHKHTKAFKAVLNIPMREGVLKGNEKLQEDKPAPSGLWDKKQEHLVSPEPILPLSSHVLEEKDSLLRHIPRARTLIKEILAKHSIDHAQEIDDFTSQKGLLGSVKAKAKAWTSLPALSGTLTLLPNTKQGQWLDEKLRDCQGYYFKSIYRYDNLEILALSPAKELGLPVIHRIQGITPQFLERIQHELSKCLEALVEFNLVLESHPGEVDDVFAISPAVPFRESMVPRNFPMNVDVVQTLKTRCESAIGKLMGILQQDASDQKLHLSQDDILKQKESLNEAVKEISGLKAASVVLSEALASPIQHLHSAISCVKCEHGNWIDDIAAAAISIDKAKLEADIEAITESILLGIQAMYKQMTEIESKETEGFNLPDVNVQDEMWQRLHGNNKLGEWLQDLHSHDHLIHLPSSLQGKLKEMETLVSLYEALELSVLCTEIAGLRSSTKLLSVILGIFCQLLSKGFCLPSESMEEGGASDELPTKFEDIRDGGLGEGEGIEDISERIESEDQLEGAQRPGDKEPQADKDLKEEEKGVEMSGDFEGKLQDVSEKEDNQEGDDEEDNDQEEQELDKQMGETDNGADTLDEKIWGDKEEEKDEREGELKEDGGKGGEEEGEEELAPKGEDKEKLEDLEKEEKERKGEGKKPDKDGDVDDDQMNPLHVISESRQG</sequence>
<feature type="compositionally biased region" description="Basic and acidic residues" evidence="3">
    <location>
        <begin position="1010"/>
        <end position="1040"/>
    </location>
</feature>
<feature type="region of interest" description="Disordered" evidence="3">
    <location>
        <begin position="860"/>
        <end position="1060"/>
    </location>
</feature>
<evidence type="ECO:0008006" key="6">
    <source>
        <dbReference type="Google" id="ProtNLM"/>
    </source>
</evidence>
<evidence type="ECO:0000256" key="2">
    <source>
        <dbReference type="ARBA" id="ARBA00022840"/>
    </source>
</evidence>
<feature type="region of interest" description="Disordered" evidence="3">
    <location>
        <begin position="1"/>
        <end position="21"/>
    </location>
</feature>
<dbReference type="GO" id="GO:0005634">
    <property type="term" value="C:nucleus"/>
    <property type="evidence" value="ECO:0007669"/>
    <property type="project" value="TreeGrafter"/>
</dbReference>
<feature type="compositionally biased region" description="Basic and acidic residues" evidence="3">
    <location>
        <begin position="871"/>
        <end position="882"/>
    </location>
</feature>
<evidence type="ECO:0000256" key="3">
    <source>
        <dbReference type="SAM" id="MobiDB-lite"/>
    </source>
</evidence>
<feature type="compositionally biased region" description="Basic and acidic residues" evidence="3">
    <location>
        <begin position="975"/>
        <end position="1003"/>
    </location>
</feature>
<dbReference type="OrthoDB" id="6382870at2759"/>
<keyword evidence="5" id="KW-1185">Reference proteome</keyword>
<dbReference type="EMBL" id="LR900435">
    <property type="protein sequence ID" value="CAD7245668.1"/>
    <property type="molecule type" value="Genomic_DNA"/>
</dbReference>
<keyword evidence="1" id="KW-0547">Nucleotide-binding</keyword>
<evidence type="ECO:0000313" key="5">
    <source>
        <dbReference type="Proteomes" id="UP000677054"/>
    </source>
</evidence>
<proteinExistence type="predicted"/>
<dbReference type="Proteomes" id="UP000677054">
    <property type="component" value="Unassembled WGS sequence"/>
</dbReference>
<keyword evidence="2" id="KW-0067">ATP-binding</keyword>
<accession>A0A7R9A493</accession>
<organism evidence="4">
    <name type="scientific">Darwinula stevensoni</name>
    <dbReference type="NCBI Taxonomy" id="69355"/>
    <lineage>
        <taxon>Eukaryota</taxon>
        <taxon>Metazoa</taxon>
        <taxon>Ecdysozoa</taxon>
        <taxon>Arthropoda</taxon>
        <taxon>Crustacea</taxon>
        <taxon>Oligostraca</taxon>
        <taxon>Ostracoda</taxon>
        <taxon>Podocopa</taxon>
        <taxon>Podocopida</taxon>
        <taxon>Darwinulocopina</taxon>
        <taxon>Darwinuloidea</taxon>
        <taxon>Darwinulidae</taxon>
        <taxon>Darwinula</taxon>
    </lineage>
</organism>
<gene>
    <name evidence="4" type="ORF">DSTB1V02_LOCUS5536</name>
</gene>
<name>A0A7R9A493_9CRUS</name>
<dbReference type="GO" id="GO:0030687">
    <property type="term" value="C:preribosome, large subunit precursor"/>
    <property type="evidence" value="ECO:0007669"/>
    <property type="project" value="TreeGrafter"/>
</dbReference>
<feature type="compositionally biased region" description="Basic and acidic residues" evidence="3">
    <location>
        <begin position="10"/>
        <end position="21"/>
    </location>
</feature>
<evidence type="ECO:0000256" key="1">
    <source>
        <dbReference type="ARBA" id="ARBA00022741"/>
    </source>
</evidence>
<protein>
    <recommendedName>
        <fullName evidence="6">Midasin</fullName>
    </recommendedName>
</protein>
<feature type="compositionally biased region" description="Basic and acidic residues" evidence="3">
    <location>
        <begin position="908"/>
        <end position="945"/>
    </location>
</feature>
<evidence type="ECO:0000313" key="4">
    <source>
        <dbReference type="EMBL" id="CAD7245668.1"/>
    </source>
</evidence>
<dbReference type="GO" id="GO:0005524">
    <property type="term" value="F:ATP binding"/>
    <property type="evidence" value="ECO:0007669"/>
    <property type="project" value="UniProtKB-KW"/>
</dbReference>
<dbReference type="GO" id="GO:0000055">
    <property type="term" value="P:ribosomal large subunit export from nucleus"/>
    <property type="evidence" value="ECO:0007669"/>
    <property type="project" value="TreeGrafter"/>
</dbReference>
<dbReference type="GO" id="GO:0000027">
    <property type="term" value="P:ribosomal large subunit assembly"/>
    <property type="evidence" value="ECO:0007669"/>
    <property type="project" value="TreeGrafter"/>
</dbReference>
<dbReference type="PANTHER" id="PTHR48103:SF2">
    <property type="entry name" value="MIDASIN"/>
    <property type="match status" value="1"/>
</dbReference>